<keyword evidence="3" id="KW-1003">Cell membrane</keyword>
<evidence type="ECO:0000256" key="8">
    <source>
        <dbReference type="ARBA" id="ARBA00037998"/>
    </source>
</evidence>
<dbReference type="RefSeq" id="WP_128440894.1">
    <property type="nucleotide sequence ID" value="NZ_SBIP01000001.1"/>
</dbReference>
<dbReference type="Pfam" id="PF02653">
    <property type="entry name" value="BPD_transp_2"/>
    <property type="match status" value="1"/>
</dbReference>
<evidence type="ECO:0000256" key="9">
    <source>
        <dbReference type="SAM" id="Phobius"/>
    </source>
</evidence>
<keyword evidence="5" id="KW-0029">Amino-acid transport</keyword>
<dbReference type="InterPro" id="IPR001851">
    <property type="entry name" value="ABC_transp_permease"/>
</dbReference>
<dbReference type="GO" id="GO:0006865">
    <property type="term" value="P:amino acid transport"/>
    <property type="evidence" value="ECO:0007669"/>
    <property type="project" value="UniProtKB-KW"/>
</dbReference>
<evidence type="ECO:0000256" key="6">
    <source>
        <dbReference type="ARBA" id="ARBA00022989"/>
    </source>
</evidence>
<dbReference type="AlphaFoldDB" id="A0A3S3U3E5"/>
<evidence type="ECO:0000313" key="11">
    <source>
        <dbReference type="Proteomes" id="UP000287687"/>
    </source>
</evidence>
<gene>
    <name evidence="10" type="ORF">EPK99_01675</name>
</gene>
<dbReference type="OrthoDB" id="9807115at2"/>
<feature type="transmembrane region" description="Helical" evidence="9">
    <location>
        <begin position="274"/>
        <end position="294"/>
    </location>
</feature>
<keyword evidence="2" id="KW-0813">Transport</keyword>
<dbReference type="InterPro" id="IPR052157">
    <property type="entry name" value="BCAA_transport_permease"/>
</dbReference>
<proteinExistence type="inferred from homology"/>
<keyword evidence="11" id="KW-1185">Reference proteome</keyword>
<protein>
    <submittedName>
        <fullName evidence="10">Branched-chain amino acid ABC transporter permease</fullName>
    </submittedName>
</protein>
<dbReference type="Proteomes" id="UP000287687">
    <property type="component" value="Unassembled WGS sequence"/>
</dbReference>
<reference evidence="10 11" key="1">
    <citation type="submission" date="2019-01" db="EMBL/GenBank/DDBJ databases">
        <title>The draft genome of Rhizobium sp. 24NR.</title>
        <authorList>
            <person name="Liu L."/>
            <person name="Liang L."/>
            <person name="Shi S."/>
            <person name="Xu L."/>
            <person name="Wang X."/>
            <person name="Li L."/>
            <person name="Zhang X."/>
        </authorList>
    </citation>
    <scope>NUCLEOTIDE SEQUENCE [LARGE SCALE GENOMIC DNA]</scope>
    <source>
        <strain evidence="10 11">24NR</strain>
    </source>
</reference>
<name>A0A3S3U3E5_9HYPH</name>
<comment type="caution">
    <text evidence="10">The sequence shown here is derived from an EMBL/GenBank/DDBJ whole genome shotgun (WGS) entry which is preliminary data.</text>
</comment>
<dbReference type="GO" id="GO:0005886">
    <property type="term" value="C:plasma membrane"/>
    <property type="evidence" value="ECO:0007669"/>
    <property type="project" value="UniProtKB-SubCell"/>
</dbReference>
<keyword evidence="7 9" id="KW-0472">Membrane</keyword>
<dbReference type="PANTHER" id="PTHR11795:SF445">
    <property type="entry name" value="AMINO ACID ABC TRANSPORTER PERMEASE PROTEIN"/>
    <property type="match status" value="1"/>
</dbReference>
<evidence type="ECO:0000313" key="10">
    <source>
        <dbReference type="EMBL" id="RWX81067.1"/>
    </source>
</evidence>
<accession>A0A3S3U3E5</accession>
<feature type="transmembrane region" description="Helical" evidence="9">
    <location>
        <begin position="65"/>
        <end position="87"/>
    </location>
</feature>
<dbReference type="CDD" id="cd06582">
    <property type="entry name" value="TM_PBP1_LivH_like"/>
    <property type="match status" value="1"/>
</dbReference>
<comment type="subcellular location">
    <subcellularLocation>
        <location evidence="1">Cell membrane</location>
        <topology evidence="1">Multi-pass membrane protein</topology>
    </subcellularLocation>
</comment>
<dbReference type="PANTHER" id="PTHR11795">
    <property type="entry name" value="BRANCHED-CHAIN AMINO ACID TRANSPORT SYSTEM PERMEASE PROTEIN LIVH"/>
    <property type="match status" value="1"/>
</dbReference>
<evidence type="ECO:0000256" key="7">
    <source>
        <dbReference type="ARBA" id="ARBA00023136"/>
    </source>
</evidence>
<keyword evidence="6 9" id="KW-1133">Transmembrane helix</keyword>
<dbReference type="GO" id="GO:0022857">
    <property type="term" value="F:transmembrane transporter activity"/>
    <property type="evidence" value="ECO:0007669"/>
    <property type="project" value="InterPro"/>
</dbReference>
<comment type="similarity">
    <text evidence="8">Belongs to the binding-protein-dependent transport system permease family. LivHM subfamily.</text>
</comment>
<feature type="transmembrane region" description="Helical" evidence="9">
    <location>
        <begin position="39"/>
        <end position="59"/>
    </location>
</feature>
<feature type="transmembrane region" description="Helical" evidence="9">
    <location>
        <begin position="12"/>
        <end position="32"/>
    </location>
</feature>
<organism evidence="10 11">
    <name type="scientific">Neorhizobium lilium</name>
    <dbReference type="NCBI Taxonomy" id="2503024"/>
    <lineage>
        <taxon>Bacteria</taxon>
        <taxon>Pseudomonadati</taxon>
        <taxon>Pseudomonadota</taxon>
        <taxon>Alphaproteobacteria</taxon>
        <taxon>Hyphomicrobiales</taxon>
        <taxon>Rhizobiaceae</taxon>
        <taxon>Rhizobium/Agrobacterium group</taxon>
        <taxon>Neorhizobium</taxon>
    </lineage>
</organism>
<feature type="transmembrane region" description="Helical" evidence="9">
    <location>
        <begin position="193"/>
        <end position="215"/>
    </location>
</feature>
<dbReference type="EMBL" id="SBIP01000001">
    <property type="protein sequence ID" value="RWX81067.1"/>
    <property type="molecule type" value="Genomic_DNA"/>
</dbReference>
<evidence type="ECO:0000256" key="3">
    <source>
        <dbReference type="ARBA" id="ARBA00022475"/>
    </source>
</evidence>
<keyword evidence="4 9" id="KW-0812">Transmembrane</keyword>
<sequence>MLQIVFDSLSLGSLYALGALGIALIFGVMRLVNFAHGDVIAFSIFALLWPSTDAMAIVFAGQLPWYLLIPFVLLVGAGLSVLCEIVVFRRFRRANPATMMIASFALGFVIRYFLLMLFTSRPKSISLLPMLSQPVEIFGARLPLLQLITIIATVIILIGLTLFLRRTRFGLEMRAAAENFSMARMLGIRANRVIMGAFALSGALAGAIAMIFGSQTGTVDIQMGASIMLMAFIATVIGGLGSLAGAVLAGFLLGAASVIMQVVLPVDARPFRDAFVYGAVILVLLFRPQGLIAARGTKERV</sequence>
<feature type="transmembrane region" description="Helical" evidence="9">
    <location>
        <begin position="99"/>
        <end position="118"/>
    </location>
</feature>
<evidence type="ECO:0000256" key="5">
    <source>
        <dbReference type="ARBA" id="ARBA00022970"/>
    </source>
</evidence>
<evidence type="ECO:0000256" key="4">
    <source>
        <dbReference type="ARBA" id="ARBA00022692"/>
    </source>
</evidence>
<evidence type="ECO:0000256" key="1">
    <source>
        <dbReference type="ARBA" id="ARBA00004651"/>
    </source>
</evidence>
<feature type="transmembrane region" description="Helical" evidence="9">
    <location>
        <begin position="138"/>
        <end position="164"/>
    </location>
</feature>
<evidence type="ECO:0000256" key="2">
    <source>
        <dbReference type="ARBA" id="ARBA00022448"/>
    </source>
</evidence>